<comment type="caution">
    <text evidence="1">The sequence shown here is derived from an EMBL/GenBank/DDBJ whole genome shotgun (WGS) entry which is preliminary data.</text>
</comment>
<accession>A0ACB8TUR4</accession>
<sequence>PLHRLFSPRSGIHFYTTKATEVDNAVRVRNYNYETLAAHILSEETECTVPLYRIHRGIKHLYTIDLNEKEAVQANSDVHVGHGVVGYVHATQQPGTVPLYRIFNPRTDAHLFTTNINEKESLLKVGWADEGVSCYVYL</sequence>
<reference evidence="1" key="1">
    <citation type="journal article" date="2021" name="Environ. Microbiol.">
        <title>Gene family expansions and transcriptome signatures uncover fungal adaptations to wood decay.</title>
        <authorList>
            <person name="Hage H."/>
            <person name="Miyauchi S."/>
            <person name="Viragh M."/>
            <person name="Drula E."/>
            <person name="Min B."/>
            <person name="Chaduli D."/>
            <person name="Navarro D."/>
            <person name="Favel A."/>
            <person name="Norest M."/>
            <person name="Lesage-Meessen L."/>
            <person name="Balint B."/>
            <person name="Merenyi Z."/>
            <person name="de Eugenio L."/>
            <person name="Morin E."/>
            <person name="Martinez A.T."/>
            <person name="Baldrian P."/>
            <person name="Stursova M."/>
            <person name="Martinez M.J."/>
            <person name="Novotny C."/>
            <person name="Magnuson J.K."/>
            <person name="Spatafora J.W."/>
            <person name="Maurice S."/>
            <person name="Pangilinan J."/>
            <person name="Andreopoulos W."/>
            <person name="LaButti K."/>
            <person name="Hundley H."/>
            <person name="Na H."/>
            <person name="Kuo A."/>
            <person name="Barry K."/>
            <person name="Lipzen A."/>
            <person name="Henrissat B."/>
            <person name="Riley R."/>
            <person name="Ahrendt S."/>
            <person name="Nagy L.G."/>
            <person name="Grigoriev I.V."/>
            <person name="Martin F."/>
            <person name="Rosso M.N."/>
        </authorList>
    </citation>
    <scope>NUCLEOTIDE SEQUENCE</scope>
    <source>
        <strain evidence="1">CBS 384.51</strain>
    </source>
</reference>
<dbReference type="Proteomes" id="UP001055072">
    <property type="component" value="Unassembled WGS sequence"/>
</dbReference>
<keyword evidence="2" id="KW-1185">Reference proteome</keyword>
<feature type="non-terminal residue" evidence="1">
    <location>
        <position position="1"/>
    </location>
</feature>
<dbReference type="EMBL" id="MU274930">
    <property type="protein sequence ID" value="KAI0085554.1"/>
    <property type="molecule type" value="Genomic_DNA"/>
</dbReference>
<gene>
    <name evidence="1" type="ORF">BDY19DRAFT_896509</name>
</gene>
<proteinExistence type="predicted"/>
<name>A0ACB8TUR4_9APHY</name>
<evidence type="ECO:0000313" key="2">
    <source>
        <dbReference type="Proteomes" id="UP001055072"/>
    </source>
</evidence>
<evidence type="ECO:0000313" key="1">
    <source>
        <dbReference type="EMBL" id="KAI0085554.1"/>
    </source>
</evidence>
<protein>
    <submittedName>
        <fullName evidence="1">Uncharacterized protein</fullName>
    </submittedName>
</protein>
<organism evidence="1 2">
    <name type="scientific">Irpex rosettiformis</name>
    <dbReference type="NCBI Taxonomy" id="378272"/>
    <lineage>
        <taxon>Eukaryota</taxon>
        <taxon>Fungi</taxon>
        <taxon>Dikarya</taxon>
        <taxon>Basidiomycota</taxon>
        <taxon>Agaricomycotina</taxon>
        <taxon>Agaricomycetes</taxon>
        <taxon>Polyporales</taxon>
        <taxon>Irpicaceae</taxon>
        <taxon>Irpex</taxon>
    </lineage>
</organism>